<dbReference type="SUPFAM" id="SSF51206">
    <property type="entry name" value="cAMP-binding domain-like"/>
    <property type="match status" value="1"/>
</dbReference>
<protein>
    <submittedName>
        <fullName evidence="5">Transcriptional activatory protein AadR</fullName>
    </submittedName>
</protein>
<dbReference type="AlphaFoldDB" id="A0A1X7A2K0"/>
<dbReference type="InterPro" id="IPR036388">
    <property type="entry name" value="WH-like_DNA-bd_sf"/>
</dbReference>
<evidence type="ECO:0000313" key="6">
    <source>
        <dbReference type="Proteomes" id="UP000193570"/>
    </source>
</evidence>
<evidence type="ECO:0000256" key="1">
    <source>
        <dbReference type="ARBA" id="ARBA00023015"/>
    </source>
</evidence>
<dbReference type="InterPro" id="IPR018490">
    <property type="entry name" value="cNMP-bd_dom_sf"/>
</dbReference>
<dbReference type="GO" id="GO:0006355">
    <property type="term" value="P:regulation of DNA-templated transcription"/>
    <property type="evidence" value="ECO:0007669"/>
    <property type="project" value="InterPro"/>
</dbReference>
<dbReference type="GO" id="GO:0003677">
    <property type="term" value="F:DNA binding"/>
    <property type="evidence" value="ECO:0007669"/>
    <property type="project" value="UniProtKB-KW"/>
</dbReference>
<dbReference type="Gene3D" id="2.60.120.10">
    <property type="entry name" value="Jelly Rolls"/>
    <property type="match status" value="1"/>
</dbReference>
<dbReference type="SMART" id="SM00419">
    <property type="entry name" value="HTH_CRP"/>
    <property type="match status" value="1"/>
</dbReference>
<dbReference type="RefSeq" id="WP_085793233.1">
    <property type="nucleotide sequence ID" value="NZ_FWFK01000007.1"/>
</dbReference>
<evidence type="ECO:0000313" key="5">
    <source>
        <dbReference type="EMBL" id="SLN68721.1"/>
    </source>
</evidence>
<feature type="domain" description="HTH crp-type" evidence="4">
    <location>
        <begin position="149"/>
        <end position="223"/>
    </location>
</feature>
<dbReference type="SUPFAM" id="SSF46785">
    <property type="entry name" value="Winged helix' DNA-binding domain"/>
    <property type="match status" value="1"/>
</dbReference>
<dbReference type="Pfam" id="PF00027">
    <property type="entry name" value="cNMP_binding"/>
    <property type="match status" value="1"/>
</dbReference>
<dbReference type="EMBL" id="FWFK01000007">
    <property type="protein sequence ID" value="SLN68721.1"/>
    <property type="molecule type" value="Genomic_DNA"/>
</dbReference>
<accession>A0A1X7A2K0</accession>
<dbReference type="OrthoDB" id="7584044at2"/>
<proteinExistence type="predicted"/>
<evidence type="ECO:0000256" key="2">
    <source>
        <dbReference type="ARBA" id="ARBA00023125"/>
    </source>
</evidence>
<name>A0A1X7A2K0_9RHOB</name>
<evidence type="ECO:0000256" key="3">
    <source>
        <dbReference type="ARBA" id="ARBA00023163"/>
    </source>
</evidence>
<dbReference type="CDD" id="cd00038">
    <property type="entry name" value="CAP_ED"/>
    <property type="match status" value="1"/>
</dbReference>
<dbReference type="InterPro" id="IPR036390">
    <property type="entry name" value="WH_DNA-bd_sf"/>
</dbReference>
<keyword evidence="6" id="KW-1185">Reference proteome</keyword>
<dbReference type="InterPro" id="IPR000595">
    <property type="entry name" value="cNMP-bd_dom"/>
</dbReference>
<dbReference type="Proteomes" id="UP000193570">
    <property type="component" value="Unassembled WGS sequence"/>
</dbReference>
<sequence length="242" mass="27406">MSIKCRFCPIRNLPLFSPMTDPELSFMESFKVGEMTIQPNTPILSAGANSPQLFTALKGFGLRYKLLEDGRRQVLSFVLPGDLIGLQAGVMNQMTHNVESTTSMTLCVFNRNELWTLFRNHPQRAYDLTWISASEERFLGEALTAIGQKSALESVCWALARIYRRLESLHMDERRSVPLPYRQQDLADALGLSLVHTNKTLAKLREQQVATWTEGRLTVNDIFALEDMGLVDSQLPQSRPLM</sequence>
<dbReference type="Pfam" id="PF13545">
    <property type="entry name" value="HTH_Crp_2"/>
    <property type="match status" value="1"/>
</dbReference>
<keyword evidence="1" id="KW-0805">Transcription regulation</keyword>
<reference evidence="5 6" key="1">
    <citation type="submission" date="2017-03" db="EMBL/GenBank/DDBJ databases">
        <authorList>
            <person name="Afonso C.L."/>
            <person name="Miller P.J."/>
            <person name="Scott M.A."/>
            <person name="Spackman E."/>
            <person name="Goraichik I."/>
            <person name="Dimitrov K.M."/>
            <person name="Suarez D.L."/>
            <person name="Swayne D.E."/>
        </authorList>
    </citation>
    <scope>NUCLEOTIDE SEQUENCE [LARGE SCALE GENOMIC DNA]</scope>
    <source>
        <strain evidence="5 6">CECT 8625</strain>
    </source>
</reference>
<dbReference type="InterPro" id="IPR014710">
    <property type="entry name" value="RmlC-like_jellyroll"/>
</dbReference>
<gene>
    <name evidence="5" type="primary">aadR</name>
    <name evidence="5" type="ORF">ROJ8625_03573</name>
</gene>
<dbReference type="Gene3D" id="1.10.10.10">
    <property type="entry name" value="Winged helix-like DNA-binding domain superfamily/Winged helix DNA-binding domain"/>
    <property type="match status" value="1"/>
</dbReference>
<dbReference type="InterPro" id="IPR012318">
    <property type="entry name" value="HTH_CRP"/>
</dbReference>
<dbReference type="PROSITE" id="PS51063">
    <property type="entry name" value="HTH_CRP_2"/>
    <property type="match status" value="1"/>
</dbReference>
<keyword evidence="3" id="KW-0804">Transcription</keyword>
<keyword evidence="2" id="KW-0238">DNA-binding</keyword>
<organism evidence="5 6">
    <name type="scientific">Roseivivax jejudonensis</name>
    <dbReference type="NCBI Taxonomy" id="1529041"/>
    <lineage>
        <taxon>Bacteria</taxon>
        <taxon>Pseudomonadati</taxon>
        <taxon>Pseudomonadota</taxon>
        <taxon>Alphaproteobacteria</taxon>
        <taxon>Rhodobacterales</taxon>
        <taxon>Roseobacteraceae</taxon>
        <taxon>Roseivivax</taxon>
    </lineage>
</organism>
<evidence type="ECO:0000259" key="4">
    <source>
        <dbReference type="PROSITE" id="PS51063"/>
    </source>
</evidence>